<evidence type="ECO:0000313" key="2">
    <source>
        <dbReference type="EMBL" id="KAJ4959433.1"/>
    </source>
</evidence>
<dbReference type="PANTHER" id="PTHR34937:SF1">
    <property type="entry name" value="PARAMYOSIN"/>
    <property type="match status" value="1"/>
</dbReference>
<dbReference type="InterPro" id="IPR040300">
    <property type="entry name" value="At3g49055-like"/>
</dbReference>
<dbReference type="OrthoDB" id="1682775at2759"/>
<protein>
    <submittedName>
        <fullName evidence="2">Uncharacterized protein</fullName>
    </submittedName>
</protein>
<reference evidence="2" key="1">
    <citation type="journal article" date="2023" name="Plant J.">
        <title>The genome of the king protea, Protea cynaroides.</title>
        <authorList>
            <person name="Chang J."/>
            <person name="Duong T.A."/>
            <person name="Schoeman C."/>
            <person name="Ma X."/>
            <person name="Roodt D."/>
            <person name="Barker N."/>
            <person name="Li Z."/>
            <person name="Van de Peer Y."/>
            <person name="Mizrachi E."/>
        </authorList>
    </citation>
    <scope>NUCLEOTIDE SEQUENCE</scope>
    <source>
        <tissue evidence="2">Young leaves</tissue>
    </source>
</reference>
<feature type="coiled-coil region" evidence="1">
    <location>
        <begin position="145"/>
        <end position="179"/>
    </location>
</feature>
<dbReference type="EMBL" id="JAMYWD010000010">
    <property type="protein sequence ID" value="KAJ4959433.1"/>
    <property type="molecule type" value="Genomic_DNA"/>
</dbReference>
<evidence type="ECO:0000256" key="1">
    <source>
        <dbReference type="SAM" id="Coils"/>
    </source>
</evidence>
<dbReference type="AlphaFoldDB" id="A0A9Q0K2U2"/>
<keyword evidence="1" id="KW-0175">Coiled coil</keyword>
<dbReference type="PANTHER" id="PTHR34937">
    <property type="entry name" value="OS08G0559800 PROTEIN"/>
    <property type="match status" value="1"/>
</dbReference>
<evidence type="ECO:0000313" key="3">
    <source>
        <dbReference type="Proteomes" id="UP001141806"/>
    </source>
</evidence>
<gene>
    <name evidence="2" type="ORF">NE237_026544</name>
</gene>
<dbReference type="Proteomes" id="UP001141806">
    <property type="component" value="Unassembled WGS sequence"/>
</dbReference>
<organism evidence="2 3">
    <name type="scientific">Protea cynaroides</name>
    <dbReference type="NCBI Taxonomy" id="273540"/>
    <lineage>
        <taxon>Eukaryota</taxon>
        <taxon>Viridiplantae</taxon>
        <taxon>Streptophyta</taxon>
        <taxon>Embryophyta</taxon>
        <taxon>Tracheophyta</taxon>
        <taxon>Spermatophyta</taxon>
        <taxon>Magnoliopsida</taxon>
        <taxon>Proteales</taxon>
        <taxon>Proteaceae</taxon>
        <taxon>Protea</taxon>
    </lineage>
</organism>
<sequence length="255" mass="28745">MVVGNGDKAIVICKLIAVPSQMIITNLAELRQKSCVSPWCNGGCFDWSTIDRKASAGDEDADVVLSDVVEEDSVPVGRNNLPKIMYRPNNMYLWIDSRRFLLSLNVREARETAENTKSEIEVSFNFLKVLAHEAINKRDKSARLRDEALREKEEVLRSSAKLSEELAETLRLKDELFEQKEDGARQLDEAVKSRQLSRSKIKETAHMLVIGIEKISANVVDRNNGRIVGDDIDNRAKAEECNGVNKKGFKIQNKV</sequence>
<accession>A0A9Q0K2U2</accession>
<proteinExistence type="predicted"/>
<comment type="caution">
    <text evidence="2">The sequence shown here is derived from an EMBL/GenBank/DDBJ whole genome shotgun (WGS) entry which is preliminary data.</text>
</comment>
<keyword evidence="3" id="KW-1185">Reference proteome</keyword>
<name>A0A9Q0K2U2_9MAGN</name>